<proteinExistence type="predicted"/>
<evidence type="ECO:0000313" key="1">
    <source>
        <dbReference type="EMBL" id="CAG8832960.1"/>
    </source>
</evidence>
<gene>
    <name evidence="1" type="ORF">GMARGA_LOCUS31309</name>
</gene>
<protein>
    <submittedName>
        <fullName evidence="1">44040_t:CDS:1</fullName>
    </submittedName>
</protein>
<dbReference type="EMBL" id="CAJVQB010046407">
    <property type="protein sequence ID" value="CAG8832960.1"/>
    <property type="molecule type" value="Genomic_DNA"/>
</dbReference>
<accession>A0ABN7WK10</accession>
<keyword evidence="2" id="KW-1185">Reference proteome</keyword>
<feature type="non-terminal residue" evidence="1">
    <location>
        <position position="81"/>
    </location>
</feature>
<reference evidence="1 2" key="1">
    <citation type="submission" date="2021-06" db="EMBL/GenBank/DDBJ databases">
        <authorList>
            <person name="Kallberg Y."/>
            <person name="Tangrot J."/>
            <person name="Rosling A."/>
        </authorList>
    </citation>
    <scope>NUCLEOTIDE SEQUENCE [LARGE SCALE GENOMIC DNA]</scope>
    <source>
        <strain evidence="1 2">120-4 pot B 10/14</strain>
    </source>
</reference>
<dbReference type="Proteomes" id="UP000789901">
    <property type="component" value="Unassembled WGS sequence"/>
</dbReference>
<sequence>MIYQLGIKKINSFLKQKTSIQAILISIKVNNKKHIRAETNQVAIEKTNQIVTEEFQVLELYNNMEIKEINQNLQSESSSGL</sequence>
<evidence type="ECO:0000313" key="2">
    <source>
        <dbReference type="Proteomes" id="UP000789901"/>
    </source>
</evidence>
<name>A0ABN7WK10_GIGMA</name>
<organism evidence="1 2">
    <name type="scientific">Gigaspora margarita</name>
    <dbReference type="NCBI Taxonomy" id="4874"/>
    <lineage>
        <taxon>Eukaryota</taxon>
        <taxon>Fungi</taxon>
        <taxon>Fungi incertae sedis</taxon>
        <taxon>Mucoromycota</taxon>
        <taxon>Glomeromycotina</taxon>
        <taxon>Glomeromycetes</taxon>
        <taxon>Diversisporales</taxon>
        <taxon>Gigasporaceae</taxon>
        <taxon>Gigaspora</taxon>
    </lineage>
</organism>
<comment type="caution">
    <text evidence="1">The sequence shown here is derived from an EMBL/GenBank/DDBJ whole genome shotgun (WGS) entry which is preliminary data.</text>
</comment>